<dbReference type="Pfam" id="PF17921">
    <property type="entry name" value="Integrase_H2C2"/>
    <property type="match status" value="1"/>
</dbReference>
<gene>
    <name evidence="2" type="ORF">E5676_scaffold469G00070</name>
</gene>
<dbReference type="InterPro" id="IPR041588">
    <property type="entry name" value="Integrase_H2C2"/>
</dbReference>
<name>A0A5D3BE94_CUCMM</name>
<sequence>MTPLNLRRRGCASSWSSPTTLLYLEILRELRLQFLWERRLCVRKDSAVKTELLTEAFSSPFTMHPGSTKMYQNLRRVYWWRNMKREMADFINRCLVCQTTKNSKGIYSDLGCCATGSHCHSGKDFSLHWARG</sequence>
<evidence type="ECO:0000259" key="1">
    <source>
        <dbReference type="Pfam" id="PF17921"/>
    </source>
</evidence>
<evidence type="ECO:0000313" key="2">
    <source>
        <dbReference type="EMBL" id="TYJ97623.1"/>
    </source>
</evidence>
<feature type="domain" description="Integrase zinc-binding" evidence="1">
    <location>
        <begin position="46"/>
        <end position="102"/>
    </location>
</feature>
<accession>A0A5D3BE94</accession>
<evidence type="ECO:0000313" key="3">
    <source>
        <dbReference type="Proteomes" id="UP000321947"/>
    </source>
</evidence>
<dbReference type="Gene3D" id="1.10.340.70">
    <property type="match status" value="1"/>
</dbReference>
<reference evidence="2 3" key="1">
    <citation type="submission" date="2019-08" db="EMBL/GenBank/DDBJ databases">
        <title>Draft genome sequences of two oriental melons (Cucumis melo L. var makuwa).</title>
        <authorList>
            <person name="Kwon S.-Y."/>
        </authorList>
    </citation>
    <scope>NUCLEOTIDE SEQUENCE [LARGE SCALE GENOMIC DNA]</scope>
    <source>
        <strain evidence="3">cv. Chang Bougi</strain>
        <tissue evidence="2">Leaf</tissue>
    </source>
</reference>
<proteinExistence type="predicted"/>
<comment type="caution">
    <text evidence="2">The sequence shown here is derived from an EMBL/GenBank/DDBJ whole genome shotgun (WGS) entry which is preliminary data.</text>
</comment>
<dbReference type="EMBL" id="SSTD01018683">
    <property type="protein sequence ID" value="TYJ97623.1"/>
    <property type="molecule type" value="Genomic_DNA"/>
</dbReference>
<organism evidence="2 3">
    <name type="scientific">Cucumis melo var. makuwa</name>
    <name type="common">Oriental melon</name>
    <dbReference type="NCBI Taxonomy" id="1194695"/>
    <lineage>
        <taxon>Eukaryota</taxon>
        <taxon>Viridiplantae</taxon>
        <taxon>Streptophyta</taxon>
        <taxon>Embryophyta</taxon>
        <taxon>Tracheophyta</taxon>
        <taxon>Spermatophyta</taxon>
        <taxon>Magnoliopsida</taxon>
        <taxon>eudicotyledons</taxon>
        <taxon>Gunneridae</taxon>
        <taxon>Pentapetalae</taxon>
        <taxon>rosids</taxon>
        <taxon>fabids</taxon>
        <taxon>Cucurbitales</taxon>
        <taxon>Cucurbitaceae</taxon>
        <taxon>Benincaseae</taxon>
        <taxon>Cucumis</taxon>
    </lineage>
</organism>
<dbReference type="Proteomes" id="UP000321947">
    <property type="component" value="Unassembled WGS sequence"/>
</dbReference>
<dbReference type="AlphaFoldDB" id="A0A5D3BE94"/>
<protein>
    <submittedName>
        <fullName evidence="2">Ty3-gypsy retrotransposon protein</fullName>
    </submittedName>
</protein>